<dbReference type="InterPro" id="IPR039422">
    <property type="entry name" value="MarR/SlyA-like"/>
</dbReference>
<dbReference type="SUPFAM" id="SSF46785">
    <property type="entry name" value="Winged helix' DNA-binding domain"/>
    <property type="match status" value="1"/>
</dbReference>
<dbReference type="GO" id="GO:0003677">
    <property type="term" value="F:DNA binding"/>
    <property type="evidence" value="ECO:0007669"/>
    <property type="project" value="UniProtKB-KW"/>
</dbReference>
<keyword evidence="6" id="KW-1185">Reference proteome</keyword>
<dbReference type="InterPro" id="IPR000835">
    <property type="entry name" value="HTH_MarR-typ"/>
</dbReference>
<evidence type="ECO:0000313" key="6">
    <source>
        <dbReference type="Proteomes" id="UP000316624"/>
    </source>
</evidence>
<evidence type="ECO:0000256" key="1">
    <source>
        <dbReference type="ARBA" id="ARBA00023015"/>
    </source>
</evidence>
<dbReference type="GO" id="GO:0003700">
    <property type="term" value="F:DNA-binding transcription factor activity"/>
    <property type="evidence" value="ECO:0007669"/>
    <property type="project" value="InterPro"/>
</dbReference>
<keyword evidence="2 5" id="KW-0238">DNA-binding</keyword>
<dbReference type="EMBL" id="VLKK01000040">
    <property type="protein sequence ID" value="TWH87544.1"/>
    <property type="molecule type" value="Genomic_DNA"/>
</dbReference>
<protein>
    <submittedName>
        <fullName evidence="5">DNA-binding MarR family transcriptional regulator</fullName>
    </submittedName>
</protein>
<organism evidence="5 6">
    <name type="scientific">Sphingobium wenxiniae (strain DSM 21828 / CGMCC 1.7748 / JZ-1)</name>
    <dbReference type="NCBI Taxonomy" id="595605"/>
    <lineage>
        <taxon>Bacteria</taxon>
        <taxon>Pseudomonadati</taxon>
        <taxon>Pseudomonadota</taxon>
        <taxon>Alphaproteobacteria</taxon>
        <taxon>Sphingomonadales</taxon>
        <taxon>Sphingomonadaceae</taxon>
        <taxon>Sphingobium</taxon>
    </lineage>
</organism>
<dbReference type="PRINTS" id="PR00598">
    <property type="entry name" value="HTHMARR"/>
</dbReference>
<dbReference type="PANTHER" id="PTHR33164">
    <property type="entry name" value="TRANSCRIPTIONAL REGULATOR, MARR FAMILY"/>
    <property type="match status" value="1"/>
</dbReference>
<evidence type="ECO:0000259" key="4">
    <source>
        <dbReference type="PROSITE" id="PS50995"/>
    </source>
</evidence>
<comment type="caution">
    <text evidence="5">The sequence shown here is derived from an EMBL/GenBank/DDBJ whole genome shotgun (WGS) entry which is preliminary data.</text>
</comment>
<proteinExistence type="predicted"/>
<dbReference type="PROSITE" id="PS01117">
    <property type="entry name" value="HTH_MARR_1"/>
    <property type="match status" value="1"/>
</dbReference>
<dbReference type="Proteomes" id="UP000316624">
    <property type="component" value="Unassembled WGS sequence"/>
</dbReference>
<reference evidence="5 6" key="1">
    <citation type="journal article" date="2015" name="Stand. Genomic Sci.">
        <title>Genomic Encyclopedia of Bacterial and Archaeal Type Strains, Phase III: the genomes of soil and plant-associated and newly described type strains.</title>
        <authorList>
            <person name="Whitman W.B."/>
            <person name="Woyke T."/>
            <person name="Klenk H.P."/>
            <person name="Zhou Y."/>
            <person name="Lilburn T.G."/>
            <person name="Beck B.J."/>
            <person name="De Vos P."/>
            <person name="Vandamme P."/>
            <person name="Eisen J.A."/>
            <person name="Garrity G."/>
            <person name="Hugenholtz P."/>
            <person name="Kyrpides N.C."/>
        </authorList>
    </citation>
    <scope>NUCLEOTIDE SEQUENCE [LARGE SCALE GENOMIC DNA]</scope>
    <source>
        <strain evidence="5 6">CGMCC 1.7748</strain>
    </source>
</reference>
<accession>A0A562JX63</accession>
<sequence length="147" mass="16745">MDTDLDNFAFLIGDTARILRGRFDFYAREAGVTRAQWLVLVMLMRNEGATQTRIAELLEVEPISLSRMADRLEAAGYIERCLNARDRRVRELRLTPEGHDLLKKLRLLGAQVMAEASKNVTPEDLEQFATTMRKFRSNLVAAGEMSK</sequence>
<dbReference type="SMART" id="SM00347">
    <property type="entry name" value="HTH_MARR"/>
    <property type="match status" value="1"/>
</dbReference>
<dbReference type="Gene3D" id="1.10.10.10">
    <property type="entry name" value="Winged helix-like DNA-binding domain superfamily/Winged helix DNA-binding domain"/>
    <property type="match status" value="1"/>
</dbReference>
<dbReference type="Pfam" id="PF12802">
    <property type="entry name" value="MarR_2"/>
    <property type="match status" value="1"/>
</dbReference>
<dbReference type="RefSeq" id="WP_021246794.1">
    <property type="nucleotide sequence ID" value="NZ_JACIIY010000054.1"/>
</dbReference>
<dbReference type="PANTHER" id="PTHR33164:SF64">
    <property type="entry name" value="TRANSCRIPTIONAL REGULATOR SLYA"/>
    <property type="match status" value="1"/>
</dbReference>
<evidence type="ECO:0000313" key="5">
    <source>
        <dbReference type="EMBL" id="TWH87544.1"/>
    </source>
</evidence>
<dbReference type="InterPro" id="IPR023187">
    <property type="entry name" value="Tscrpt_reg_MarR-type_CS"/>
</dbReference>
<dbReference type="GO" id="GO:0006950">
    <property type="term" value="P:response to stress"/>
    <property type="evidence" value="ECO:0007669"/>
    <property type="project" value="TreeGrafter"/>
</dbReference>
<evidence type="ECO:0000256" key="3">
    <source>
        <dbReference type="ARBA" id="ARBA00023163"/>
    </source>
</evidence>
<dbReference type="InterPro" id="IPR036390">
    <property type="entry name" value="WH_DNA-bd_sf"/>
</dbReference>
<gene>
    <name evidence="5" type="ORF">IQ35_03962</name>
</gene>
<keyword evidence="1" id="KW-0805">Transcription regulation</keyword>
<name>A0A562JX63_SPHWJ</name>
<dbReference type="InterPro" id="IPR036388">
    <property type="entry name" value="WH-like_DNA-bd_sf"/>
</dbReference>
<dbReference type="PROSITE" id="PS50995">
    <property type="entry name" value="HTH_MARR_2"/>
    <property type="match status" value="1"/>
</dbReference>
<keyword evidence="3" id="KW-0804">Transcription</keyword>
<feature type="domain" description="HTH marR-type" evidence="4">
    <location>
        <begin position="5"/>
        <end position="137"/>
    </location>
</feature>
<dbReference type="AlphaFoldDB" id="A0A562JX63"/>
<evidence type="ECO:0000256" key="2">
    <source>
        <dbReference type="ARBA" id="ARBA00023125"/>
    </source>
</evidence>